<dbReference type="Proteomes" id="UP000001396">
    <property type="component" value="Unassembled WGS sequence"/>
</dbReference>
<protein>
    <submittedName>
        <fullName evidence="1">Uncharacterized protein</fullName>
    </submittedName>
</protein>
<sequence length="73" mass="8536">MRSSCGKCVIILKNTVAVVNSQCDDPFYKQHPQEYDRENEMGWVDILNKEISRYGSQKRKKRLYSIEGVYDSS</sequence>
<dbReference type="GeneID" id="31365081"/>
<keyword evidence="2" id="KW-1185">Reference proteome</keyword>
<proteinExistence type="predicted"/>
<evidence type="ECO:0000313" key="2">
    <source>
        <dbReference type="Proteomes" id="UP000001396"/>
    </source>
</evidence>
<gene>
    <name evidence="1" type="ORF">PPL_09606</name>
</gene>
<accession>D3BNT5</accession>
<organism evidence="1 2">
    <name type="scientific">Heterostelium pallidum (strain ATCC 26659 / Pp 5 / PN500)</name>
    <name type="common">Cellular slime mold</name>
    <name type="synonym">Polysphondylium pallidum</name>
    <dbReference type="NCBI Taxonomy" id="670386"/>
    <lineage>
        <taxon>Eukaryota</taxon>
        <taxon>Amoebozoa</taxon>
        <taxon>Evosea</taxon>
        <taxon>Eumycetozoa</taxon>
        <taxon>Dictyostelia</taxon>
        <taxon>Acytosteliales</taxon>
        <taxon>Acytosteliaceae</taxon>
        <taxon>Heterostelium</taxon>
    </lineage>
</organism>
<dbReference type="AlphaFoldDB" id="D3BNT5"/>
<evidence type="ECO:0000313" key="1">
    <source>
        <dbReference type="EMBL" id="EFA76854.1"/>
    </source>
</evidence>
<dbReference type="EMBL" id="ADBJ01000044">
    <property type="protein sequence ID" value="EFA76854.1"/>
    <property type="molecule type" value="Genomic_DNA"/>
</dbReference>
<dbReference type="RefSeq" id="XP_020428986.1">
    <property type="nucleotide sequence ID" value="XM_020580399.1"/>
</dbReference>
<comment type="caution">
    <text evidence="1">The sequence shown here is derived from an EMBL/GenBank/DDBJ whole genome shotgun (WGS) entry which is preliminary data.</text>
</comment>
<name>D3BNT5_HETP5</name>
<reference evidence="1 2" key="1">
    <citation type="journal article" date="2011" name="Genome Res.">
        <title>Phylogeny-wide analysis of social amoeba genomes highlights ancient origins for complex intercellular communication.</title>
        <authorList>
            <person name="Heidel A.J."/>
            <person name="Lawal H.M."/>
            <person name="Felder M."/>
            <person name="Schilde C."/>
            <person name="Helps N.R."/>
            <person name="Tunggal B."/>
            <person name="Rivero F."/>
            <person name="John U."/>
            <person name="Schleicher M."/>
            <person name="Eichinger L."/>
            <person name="Platzer M."/>
            <person name="Noegel A.A."/>
            <person name="Schaap P."/>
            <person name="Gloeckner G."/>
        </authorList>
    </citation>
    <scope>NUCLEOTIDE SEQUENCE [LARGE SCALE GENOMIC DNA]</scope>
    <source>
        <strain evidence="2">ATCC 26659 / Pp 5 / PN500</strain>
    </source>
</reference>
<dbReference type="InParanoid" id="D3BNT5"/>